<sequence length="95" mass="11067">MCVLLDEDCTNTYQATNVCNVTAHNIKYSSELSIQLSVQELLDYMNYKSVEYKDSARVEVILNWVVDNHFSLKENYLHTTGKLGINYLEKEKVER</sequence>
<dbReference type="AlphaFoldDB" id="A0AAV2GPT3"/>
<gene>
    <name evidence="1" type="ORF">LTRI10_LOCUS52076</name>
</gene>
<dbReference type="EMBL" id="OZ034822">
    <property type="protein sequence ID" value="CAL1412806.1"/>
    <property type="molecule type" value="Genomic_DNA"/>
</dbReference>
<keyword evidence="2" id="KW-1185">Reference proteome</keyword>
<accession>A0AAV2GPT3</accession>
<proteinExistence type="predicted"/>
<dbReference type="Proteomes" id="UP001497516">
    <property type="component" value="Chromosome 9"/>
</dbReference>
<organism evidence="1 2">
    <name type="scientific">Linum trigynum</name>
    <dbReference type="NCBI Taxonomy" id="586398"/>
    <lineage>
        <taxon>Eukaryota</taxon>
        <taxon>Viridiplantae</taxon>
        <taxon>Streptophyta</taxon>
        <taxon>Embryophyta</taxon>
        <taxon>Tracheophyta</taxon>
        <taxon>Spermatophyta</taxon>
        <taxon>Magnoliopsida</taxon>
        <taxon>eudicotyledons</taxon>
        <taxon>Gunneridae</taxon>
        <taxon>Pentapetalae</taxon>
        <taxon>rosids</taxon>
        <taxon>fabids</taxon>
        <taxon>Malpighiales</taxon>
        <taxon>Linaceae</taxon>
        <taxon>Linum</taxon>
    </lineage>
</organism>
<reference evidence="1 2" key="1">
    <citation type="submission" date="2024-04" db="EMBL/GenBank/DDBJ databases">
        <authorList>
            <person name="Fracassetti M."/>
        </authorList>
    </citation>
    <scope>NUCLEOTIDE SEQUENCE [LARGE SCALE GENOMIC DNA]</scope>
</reference>
<name>A0AAV2GPT3_9ROSI</name>
<evidence type="ECO:0000313" key="2">
    <source>
        <dbReference type="Proteomes" id="UP001497516"/>
    </source>
</evidence>
<protein>
    <submittedName>
        <fullName evidence="1">Uncharacterized protein</fullName>
    </submittedName>
</protein>
<evidence type="ECO:0000313" key="1">
    <source>
        <dbReference type="EMBL" id="CAL1412806.1"/>
    </source>
</evidence>